<accession>A0A1Y1JK35</accession>
<dbReference type="AlphaFoldDB" id="A0A1Y1JK35"/>
<evidence type="ECO:0000313" key="1">
    <source>
        <dbReference type="EMBL" id="GAW82028.1"/>
    </source>
</evidence>
<evidence type="ECO:0008006" key="3">
    <source>
        <dbReference type="Google" id="ProtNLM"/>
    </source>
</evidence>
<dbReference type="Proteomes" id="UP000195521">
    <property type="component" value="Unassembled WGS sequence"/>
</dbReference>
<dbReference type="GeneID" id="39748760"/>
<sequence>MKINVSQLKSIINASPMEDSVVESSIQDINPYVRLTYSTLRNKYTDDVMRERCCNAINFYLNLLIEAVNLSKIFVEKKSAKIETFIEEYWNGKINIDNYTCERKKDIYKSIVNCLLQKLQGDDYNQYKSQINIDDEARKIIWHKIIQAEKNCMKIII</sequence>
<comment type="caution">
    <text evidence="1">The sequence shown here is derived from an EMBL/GenBank/DDBJ whole genome shotgun (WGS) entry which is preliminary data.</text>
</comment>
<organism evidence="1 2">
    <name type="scientific">Plasmodium gonderi</name>
    <dbReference type="NCBI Taxonomy" id="77519"/>
    <lineage>
        <taxon>Eukaryota</taxon>
        <taxon>Sar</taxon>
        <taxon>Alveolata</taxon>
        <taxon>Apicomplexa</taxon>
        <taxon>Aconoidasida</taxon>
        <taxon>Haemosporida</taxon>
        <taxon>Plasmodiidae</taxon>
        <taxon>Plasmodium</taxon>
        <taxon>Plasmodium (Plasmodium)</taxon>
    </lineage>
</organism>
<evidence type="ECO:0000313" key="2">
    <source>
        <dbReference type="Proteomes" id="UP000195521"/>
    </source>
</evidence>
<proteinExistence type="predicted"/>
<reference evidence="2" key="1">
    <citation type="submission" date="2017-04" db="EMBL/GenBank/DDBJ databases">
        <title>Plasmodium gonderi genome.</title>
        <authorList>
            <person name="Arisue N."/>
            <person name="Honma H."/>
            <person name="Kawai S."/>
            <person name="Tougan T."/>
            <person name="Tanabe K."/>
            <person name="Horii T."/>
        </authorList>
    </citation>
    <scope>NUCLEOTIDE SEQUENCE [LARGE SCALE GENOMIC DNA]</scope>
    <source>
        <strain evidence="2">ATCC 30045</strain>
    </source>
</reference>
<protein>
    <recommendedName>
        <fullName evidence="3">Variable surface protein</fullName>
    </recommendedName>
</protein>
<dbReference type="RefSeq" id="XP_028544617.1">
    <property type="nucleotide sequence ID" value="XM_028688816.1"/>
</dbReference>
<dbReference type="EMBL" id="BDQF01000013">
    <property type="protein sequence ID" value="GAW82028.1"/>
    <property type="molecule type" value="Genomic_DNA"/>
</dbReference>
<keyword evidence="2" id="KW-1185">Reference proteome</keyword>
<name>A0A1Y1JK35_PLAGO</name>
<gene>
    <name evidence="1" type="ORF">PGO_120200</name>
</gene>